<evidence type="ECO:0000256" key="4">
    <source>
        <dbReference type="HAMAP-Rule" id="MF_00724"/>
    </source>
</evidence>
<comment type="caution">
    <text evidence="6">The sequence shown here is derived from an EMBL/GenBank/DDBJ whole genome shotgun (WGS) entry which is preliminary data.</text>
</comment>
<evidence type="ECO:0000256" key="2">
    <source>
        <dbReference type="ARBA" id="ARBA00009272"/>
    </source>
</evidence>
<sequence>MSGITIKGSGLEIPQQIKPANKGAADSNAGGFDTALREAFSKVNAIQQEADKAVDALAKGGDVNNAVMAMQKADMSFQLMVEVRNRLLTAYDEVMRMQV</sequence>
<keyword evidence="6" id="KW-0969">Cilium</keyword>
<keyword evidence="6" id="KW-0966">Cell projection</keyword>
<dbReference type="Proteomes" id="UP000060487">
    <property type="component" value="Unassembled WGS sequence"/>
</dbReference>
<evidence type="ECO:0000256" key="5">
    <source>
        <dbReference type="NCBIfam" id="TIGR00205"/>
    </source>
</evidence>
<dbReference type="EMBL" id="LNQR01000064">
    <property type="protein sequence ID" value="KWT85141.1"/>
    <property type="molecule type" value="Genomic_DNA"/>
</dbReference>
<keyword evidence="7" id="KW-1185">Reference proteome</keyword>
<evidence type="ECO:0000313" key="7">
    <source>
        <dbReference type="Proteomes" id="UP000060487"/>
    </source>
</evidence>
<accession>A0ABR5SEV1</accession>
<name>A0ABR5SEV1_9BACT</name>
<dbReference type="InterPro" id="IPR001624">
    <property type="entry name" value="FliE"/>
</dbReference>
<dbReference type="PANTHER" id="PTHR34653">
    <property type="match status" value="1"/>
</dbReference>
<dbReference type="Pfam" id="PF02049">
    <property type="entry name" value="FliE"/>
    <property type="match status" value="1"/>
</dbReference>
<keyword evidence="3 4" id="KW-0975">Bacterial flagellum</keyword>
<gene>
    <name evidence="4 6" type="primary">fliE</name>
    <name evidence="6" type="ORF">ASN18_1789</name>
</gene>
<comment type="subcellular location">
    <subcellularLocation>
        <location evidence="1 4">Bacterial flagellum basal body</location>
    </subcellularLocation>
</comment>
<comment type="similarity">
    <text evidence="2 4">Belongs to the FliE family.</text>
</comment>
<reference evidence="6 7" key="1">
    <citation type="submission" date="2015-11" db="EMBL/GenBank/DDBJ databases">
        <authorList>
            <person name="Lin W."/>
        </authorList>
    </citation>
    <scope>NUCLEOTIDE SEQUENCE [LARGE SCALE GENOMIC DNA]</scope>
    <source>
        <strain evidence="6 7">HCH-1</strain>
    </source>
</reference>
<evidence type="ECO:0000313" key="6">
    <source>
        <dbReference type="EMBL" id="KWT85141.1"/>
    </source>
</evidence>
<dbReference type="PANTHER" id="PTHR34653:SF1">
    <property type="entry name" value="FLAGELLAR HOOK-BASAL BODY COMPLEX PROTEIN FLIE"/>
    <property type="match status" value="1"/>
</dbReference>
<protein>
    <recommendedName>
        <fullName evidence="4 5">Flagellar hook-basal body complex protein FliE</fullName>
    </recommendedName>
</protein>
<evidence type="ECO:0000256" key="3">
    <source>
        <dbReference type="ARBA" id="ARBA00023143"/>
    </source>
</evidence>
<evidence type="ECO:0000256" key="1">
    <source>
        <dbReference type="ARBA" id="ARBA00004117"/>
    </source>
</evidence>
<dbReference type="NCBIfam" id="TIGR00205">
    <property type="entry name" value="fliE"/>
    <property type="match status" value="1"/>
</dbReference>
<dbReference type="HAMAP" id="MF_00724">
    <property type="entry name" value="FliE"/>
    <property type="match status" value="1"/>
</dbReference>
<dbReference type="RefSeq" id="WP_085052405.1">
    <property type="nucleotide sequence ID" value="NZ_LNQR01000064.1"/>
</dbReference>
<organism evidence="6 7">
    <name type="scientific">Candidatus Magnetominusculus xianensis</name>
    <dbReference type="NCBI Taxonomy" id="1748249"/>
    <lineage>
        <taxon>Bacteria</taxon>
        <taxon>Pseudomonadati</taxon>
        <taxon>Nitrospirota</taxon>
        <taxon>Nitrospiria</taxon>
        <taxon>Nitrospirales</taxon>
        <taxon>Nitrospiraceae</taxon>
        <taxon>Candidatus Magnetominusculus</taxon>
    </lineage>
</organism>
<proteinExistence type="inferred from homology"/>
<keyword evidence="6" id="KW-0282">Flagellum</keyword>